<organism evidence="3 4">
    <name type="scientific">Sphingomonas chungangi</name>
    <dbReference type="NCBI Taxonomy" id="2683589"/>
    <lineage>
        <taxon>Bacteria</taxon>
        <taxon>Pseudomonadati</taxon>
        <taxon>Pseudomonadota</taxon>
        <taxon>Alphaproteobacteria</taxon>
        <taxon>Sphingomonadales</taxon>
        <taxon>Sphingomonadaceae</taxon>
        <taxon>Sphingomonas</taxon>
    </lineage>
</organism>
<feature type="transmembrane region" description="Helical" evidence="1">
    <location>
        <begin position="7"/>
        <end position="26"/>
    </location>
</feature>
<protein>
    <submittedName>
        <fullName evidence="3">Xanthine dehydrogenase family protein molybdopterin-binding subunit</fullName>
    </submittedName>
</protein>
<keyword evidence="1" id="KW-1133">Transmembrane helix</keyword>
<gene>
    <name evidence="3" type="ORF">HZF05_12380</name>
</gene>
<dbReference type="SUPFAM" id="SSF56003">
    <property type="entry name" value="Molybdenum cofactor-binding domain"/>
    <property type="match status" value="2"/>
</dbReference>
<dbReference type="RefSeq" id="WP_160366774.1">
    <property type="nucleotide sequence ID" value="NZ_JACEIB010000007.1"/>
</dbReference>
<accession>A0A838L9V4</accession>
<dbReference type="InterPro" id="IPR012368">
    <property type="entry name" value="OxRdtase_Mopterin-bd_su_IorB"/>
</dbReference>
<evidence type="ECO:0000313" key="4">
    <source>
        <dbReference type="Proteomes" id="UP000570166"/>
    </source>
</evidence>
<dbReference type="Proteomes" id="UP000570166">
    <property type="component" value="Unassembled WGS sequence"/>
</dbReference>
<dbReference type="InterPro" id="IPR046867">
    <property type="entry name" value="AldOxase/xan_DH_MoCoBD2"/>
</dbReference>
<dbReference type="GO" id="GO:0016491">
    <property type="term" value="F:oxidoreductase activity"/>
    <property type="evidence" value="ECO:0007669"/>
    <property type="project" value="InterPro"/>
</dbReference>
<dbReference type="EMBL" id="JACEIB010000007">
    <property type="protein sequence ID" value="MBA2934896.1"/>
    <property type="molecule type" value="Genomic_DNA"/>
</dbReference>
<evidence type="ECO:0000313" key="3">
    <source>
        <dbReference type="EMBL" id="MBA2934896.1"/>
    </source>
</evidence>
<dbReference type="AlphaFoldDB" id="A0A838L9V4"/>
<dbReference type="Pfam" id="PF20256">
    <property type="entry name" value="MoCoBD_2"/>
    <property type="match status" value="2"/>
</dbReference>
<sequence length="732" mass="75817">MAGITRRGLLIGGGAGVGLVVGWSLWPRRYGVNLVAAPGETILGPFLKIGTDGHVTIVVPQVETGQGAWTALPQILADELGCDWRTVAIEPAPIGPAYANRLAAEMLAGDVPPPALRGLSMAGADRWAAAHDAMLTGFSTSIRAFEQPLREAGATARALLCMAAAAHWDVDWRACDTDAGFVLRAPDRMRFADLAAEAARHTPPREPPLRAPRGLSGSAVTRLDAPAKVDGSARFAADVRLTDMLFAAIRQGPPGDSRLVDWDRDGAKAIPDLFAVIDQEDWIAVLADNQWAANRALDRLAPRFETRGGLADTASIGRALDAALAEDGASIASHGSPDKLLGANAVRAEYSAGLAAHAAIEPPAAAARIRGDQLEIWAATQVPAAARAAAARALGFSESDVTLYPMPMGGGFGQGFDTRAVEQAAILAHNSGRPVQLTWSRVEACLHDPFRPPAKARLAAALGPGGTIAAWHARIAAPAALRATVERLHLGVSIGHGREPVAVEGALPPYAIGAYAVDHHLADIGLPTGVLRGEAAGANTFFAESFMDELADEAGIDPLSFRIAQLGANPRLAHCLSTVAKVGDWQGGTPGTAQGLGCFAGYGSFIAVLAEARVNNGRIVVDRLSASVDCGRTINPDLVRQQIEGGLLFALPAAIGDAVTMTRGLVDQRRIGALGPPTLAHAPEIRVDIVASKADPGGVSGLAVPPVAPAIANAIAAATGHRCRTLPLSLPV</sequence>
<dbReference type="Gene3D" id="3.90.1170.50">
    <property type="entry name" value="Aldehyde oxidase/xanthine dehydrogenase, a/b hammerhead"/>
    <property type="match status" value="1"/>
</dbReference>
<comment type="caution">
    <text evidence="3">The sequence shown here is derived from an EMBL/GenBank/DDBJ whole genome shotgun (WGS) entry which is preliminary data.</text>
</comment>
<dbReference type="Gene3D" id="3.30.365.10">
    <property type="entry name" value="Aldehyde oxidase/xanthine dehydrogenase, molybdopterin binding domain"/>
    <property type="match status" value="4"/>
</dbReference>
<proteinExistence type="predicted"/>
<keyword evidence="1" id="KW-0472">Membrane</keyword>
<keyword evidence="1" id="KW-0812">Transmembrane</keyword>
<evidence type="ECO:0000256" key="1">
    <source>
        <dbReference type="SAM" id="Phobius"/>
    </source>
</evidence>
<name>A0A838L9V4_9SPHN</name>
<dbReference type="SMART" id="SM01008">
    <property type="entry name" value="Ald_Xan_dh_C"/>
    <property type="match status" value="1"/>
</dbReference>
<dbReference type="PIRSF" id="PIRSF036389">
    <property type="entry name" value="IOR_B"/>
    <property type="match status" value="1"/>
</dbReference>
<feature type="domain" description="Aldehyde oxidase/xanthine dehydrogenase a/b hammerhead" evidence="2">
    <location>
        <begin position="230"/>
        <end position="308"/>
    </location>
</feature>
<dbReference type="InterPro" id="IPR052516">
    <property type="entry name" value="N-heterocyclic_Hydroxylase"/>
</dbReference>
<keyword evidence="4" id="KW-1185">Reference proteome</keyword>
<dbReference type="InterPro" id="IPR008274">
    <property type="entry name" value="AldOxase/xan_DH_MoCoBD1"/>
</dbReference>
<dbReference type="PANTHER" id="PTHR47495:SF2">
    <property type="entry name" value="ALDEHYDE DEHYDROGENASE"/>
    <property type="match status" value="1"/>
</dbReference>
<dbReference type="PANTHER" id="PTHR47495">
    <property type="entry name" value="ALDEHYDE DEHYDROGENASE"/>
    <property type="match status" value="1"/>
</dbReference>
<dbReference type="InterPro" id="IPR000674">
    <property type="entry name" value="Ald_Oxase/Xan_DH_a/b"/>
</dbReference>
<evidence type="ECO:0000259" key="2">
    <source>
        <dbReference type="SMART" id="SM01008"/>
    </source>
</evidence>
<dbReference type="InterPro" id="IPR037165">
    <property type="entry name" value="AldOxase/xan_DH_Mopterin-bd_sf"/>
</dbReference>
<dbReference type="Pfam" id="PF02738">
    <property type="entry name" value="MoCoBD_1"/>
    <property type="match status" value="1"/>
</dbReference>
<reference evidence="3 4" key="1">
    <citation type="submission" date="2020-07" db="EMBL/GenBank/DDBJ databases">
        <authorList>
            <person name="Sun Q."/>
        </authorList>
    </citation>
    <scope>NUCLEOTIDE SEQUENCE [LARGE SCALE GENOMIC DNA]</scope>
    <source>
        <strain evidence="3 4">CGMCC 1.13654</strain>
    </source>
</reference>